<evidence type="ECO:0000256" key="4">
    <source>
        <dbReference type="ARBA" id="ARBA00022692"/>
    </source>
</evidence>
<keyword evidence="6 7" id="KW-0472">Membrane</keyword>
<dbReference type="KEGG" id="blau:DQQ01_15610"/>
<proteinExistence type="inferred from homology"/>
<feature type="transmembrane region" description="Helical" evidence="7">
    <location>
        <begin position="247"/>
        <end position="268"/>
    </location>
</feature>
<keyword evidence="10" id="KW-1185">Reference proteome</keyword>
<dbReference type="PROSITE" id="PS50928">
    <property type="entry name" value="ABC_TM1"/>
    <property type="match status" value="1"/>
</dbReference>
<dbReference type="SUPFAM" id="SSF161098">
    <property type="entry name" value="MetI-like"/>
    <property type="match status" value="1"/>
</dbReference>
<keyword evidence="4 7" id="KW-0812">Transmembrane</keyword>
<feature type="domain" description="ABC transmembrane type-1" evidence="8">
    <location>
        <begin position="77"/>
        <end position="268"/>
    </location>
</feature>
<dbReference type="PANTHER" id="PTHR43744:SF8">
    <property type="entry name" value="SN-GLYCEROL-3-PHOSPHATE TRANSPORT SYSTEM PERMEASE PROTEIN UGPE"/>
    <property type="match status" value="1"/>
</dbReference>
<dbReference type="AlphaFoldDB" id="A0A2Z4UE56"/>
<feature type="transmembrane region" description="Helical" evidence="7">
    <location>
        <begin position="114"/>
        <end position="136"/>
    </location>
</feature>
<dbReference type="Proteomes" id="UP000250003">
    <property type="component" value="Chromosome"/>
</dbReference>
<dbReference type="CDD" id="cd06261">
    <property type="entry name" value="TM_PBP2"/>
    <property type="match status" value="1"/>
</dbReference>
<dbReference type="EMBL" id="CP030280">
    <property type="protein sequence ID" value="AWY99310.1"/>
    <property type="molecule type" value="Genomic_DNA"/>
</dbReference>
<feature type="transmembrane region" description="Helical" evidence="7">
    <location>
        <begin position="12"/>
        <end position="38"/>
    </location>
</feature>
<gene>
    <name evidence="9" type="ORF">DQQ01_15610</name>
</gene>
<dbReference type="PANTHER" id="PTHR43744">
    <property type="entry name" value="ABC TRANSPORTER PERMEASE PROTEIN MG189-RELATED-RELATED"/>
    <property type="match status" value="1"/>
</dbReference>
<evidence type="ECO:0000256" key="6">
    <source>
        <dbReference type="ARBA" id="ARBA00023136"/>
    </source>
</evidence>
<dbReference type="GO" id="GO:0005886">
    <property type="term" value="C:plasma membrane"/>
    <property type="evidence" value="ECO:0007669"/>
    <property type="project" value="UniProtKB-SubCell"/>
</dbReference>
<accession>A0A2Z4UE56</accession>
<keyword evidence="3" id="KW-1003">Cell membrane</keyword>
<evidence type="ECO:0000313" key="10">
    <source>
        <dbReference type="Proteomes" id="UP000250003"/>
    </source>
</evidence>
<keyword evidence="5 7" id="KW-1133">Transmembrane helix</keyword>
<dbReference type="RefSeq" id="WP_111920751.1">
    <property type="nucleotide sequence ID" value="NZ_CAUWHR010000015.1"/>
</dbReference>
<feature type="transmembrane region" description="Helical" evidence="7">
    <location>
        <begin position="148"/>
        <end position="169"/>
    </location>
</feature>
<keyword evidence="2 7" id="KW-0813">Transport</keyword>
<evidence type="ECO:0000256" key="3">
    <source>
        <dbReference type="ARBA" id="ARBA00022475"/>
    </source>
</evidence>
<evidence type="ECO:0000256" key="2">
    <source>
        <dbReference type="ARBA" id="ARBA00022448"/>
    </source>
</evidence>
<evidence type="ECO:0000259" key="8">
    <source>
        <dbReference type="PROSITE" id="PS50928"/>
    </source>
</evidence>
<sequence length="283" mass="31662">MKGFLQNIMGKKLVRIILALFLFCFVVTSIYPLIWLVFFSFKSNEEIFGGNVIGPPKEWLIENYKDALLGGKVLGYLGNSVFVTFVVIIASTVLISMVAYAVTRMKWKLRGVTYWFFMAGLTIPVHATLLPLFIILKRFHILNTPLAIIIPYTAFALPFGIMVLGNHYASVPYEMEEAACIDGCNIYQTFFRVILPLVRPALATIAIFTFLSSWNELMFAMTFISDDKYKTLTVGIQSLAGMYYTEWGPIGAGMVVATFPVLLIYILLSRQVQNAILAGAVKG</sequence>
<feature type="transmembrane region" description="Helical" evidence="7">
    <location>
        <begin position="190"/>
        <end position="211"/>
    </location>
</feature>
<protein>
    <submittedName>
        <fullName evidence="9">Carbohydrate ABC transporter permease</fullName>
    </submittedName>
</protein>
<organism evidence="9 10">
    <name type="scientific">Blautia argi</name>
    <dbReference type="NCBI Taxonomy" id="1912897"/>
    <lineage>
        <taxon>Bacteria</taxon>
        <taxon>Bacillati</taxon>
        <taxon>Bacillota</taxon>
        <taxon>Clostridia</taxon>
        <taxon>Lachnospirales</taxon>
        <taxon>Lachnospiraceae</taxon>
        <taxon>Blautia</taxon>
    </lineage>
</organism>
<dbReference type="InterPro" id="IPR000515">
    <property type="entry name" value="MetI-like"/>
</dbReference>
<comment type="subcellular location">
    <subcellularLocation>
        <location evidence="1 7">Cell membrane</location>
        <topology evidence="1 7">Multi-pass membrane protein</topology>
    </subcellularLocation>
</comment>
<dbReference type="OrthoDB" id="42677at2"/>
<evidence type="ECO:0000256" key="5">
    <source>
        <dbReference type="ARBA" id="ARBA00022989"/>
    </source>
</evidence>
<dbReference type="Pfam" id="PF00528">
    <property type="entry name" value="BPD_transp_1"/>
    <property type="match status" value="1"/>
</dbReference>
<evidence type="ECO:0000256" key="7">
    <source>
        <dbReference type="RuleBase" id="RU363032"/>
    </source>
</evidence>
<dbReference type="GO" id="GO:0055085">
    <property type="term" value="P:transmembrane transport"/>
    <property type="evidence" value="ECO:0007669"/>
    <property type="project" value="InterPro"/>
</dbReference>
<reference evidence="10" key="1">
    <citation type="submission" date="2018-06" db="EMBL/GenBank/DDBJ databases">
        <title>Description of Blautia argi sp. nov., a new anaerobic isolated from dog feces.</title>
        <authorList>
            <person name="Chang Y.-H."/>
            <person name="Paek J."/>
            <person name="Shin Y."/>
        </authorList>
    </citation>
    <scope>NUCLEOTIDE SEQUENCE [LARGE SCALE GENOMIC DNA]</scope>
    <source>
        <strain evidence="10">KCTC 15426</strain>
    </source>
</reference>
<comment type="similarity">
    <text evidence="7">Belongs to the binding-protein-dependent transport system permease family.</text>
</comment>
<dbReference type="Gene3D" id="1.10.3720.10">
    <property type="entry name" value="MetI-like"/>
    <property type="match status" value="1"/>
</dbReference>
<name>A0A2Z4UE56_9FIRM</name>
<dbReference type="InterPro" id="IPR035906">
    <property type="entry name" value="MetI-like_sf"/>
</dbReference>
<feature type="transmembrane region" description="Helical" evidence="7">
    <location>
        <begin position="81"/>
        <end position="102"/>
    </location>
</feature>
<evidence type="ECO:0000313" key="9">
    <source>
        <dbReference type="EMBL" id="AWY99310.1"/>
    </source>
</evidence>
<evidence type="ECO:0000256" key="1">
    <source>
        <dbReference type="ARBA" id="ARBA00004651"/>
    </source>
</evidence>